<dbReference type="NCBIfam" id="TIGR01901">
    <property type="entry name" value="adhes_NPXG"/>
    <property type="match status" value="1"/>
</dbReference>
<evidence type="ECO:0000313" key="2">
    <source>
        <dbReference type="EMBL" id="PTQ87380.1"/>
    </source>
</evidence>
<dbReference type="PANTHER" id="PTHR12338:SF5">
    <property type="entry name" value="ANTIGEN 43-RELATED"/>
    <property type="match status" value="1"/>
</dbReference>
<feature type="domain" description="Filamentous haemagglutinin FhaB/tRNA nuclease CdiA-like TPS" evidence="1">
    <location>
        <begin position="160"/>
        <end position="272"/>
    </location>
</feature>
<gene>
    <name evidence="2" type="ORF">C8N29_11927</name>
</gene>
<dbReference type="InterPro" id="IPR050909">
    <property type="entry name" value="Bact_Autotransporter_VF"/>
</dbReference>
<name>A0A2T5IU23_9GAMM</name>
<dbReference type="OrthoDB" id="218680at2"/>
<keyword evidence="3" id="KW-1185">Reference proteome</keyword>
<comment type="caution">
    <text evidence="2">The sequence shown here is derived from an EMBL/GenBank/DDBJ whole genome shotgun (WGS) entry which is preliminary data.</text>
</comment>
<dbReference type="Proteomes" id="UP000244223">
    <property type="component" value="Unassembled WGS sequence"/>
</dbReference>
<dbReference type="Pfam" id="PF05860">
    <property type="entry name" value="TPS"/>
    <property type="match status" value="1"/>
</dbReference>
<dbReference type="InterPro" id="IPR021026">
    <property type="entry name" value="Filamn_hemagglutn_DUF3739"/>
</dbReference>
<evidence type="ECO:0000259" key="1">
    <source>
        <dbReference type="SMART" id="SM00912"/>
    </source>
</evidence>
<dbReference type="Pfam" id="PF12545">
    <property type="entry name" value="DUF3739"/>
    <property type="match status" value="1"/>
</dbReference>
<dbReference type="Gene3D" id="2.160.20.10">
    <property type="entry name" value="Single-stranded right-handed beta-helix, Pectin lyase-like"/>
    <property type="match status" value="1"/>
</dbReference>
<dbReference type="SUPFAM" id="SSF51126">
    <property type="entry name" value="Pectin lyase-like"/>
    <property type="match status" value="1"/>
</dbReference>
<reference evidence="2 3" key="1">
    <citation type="submission" date="2018-04" db="EMBL/GenBank/DDBJ databases">
        <title>Genomic Encyclopedia of Archaeal and Bacterial Type Strains, Phase II (KMG-II): from individual species to whole genera.</title>
        <authorList>
            <person name="Goeker M."/>
        </authorList>
    </citation>
    <scope>NUCLEOTIDE SEQUENCE [LARGE SCALE GENOMIC DNA]</scope>
    <source>
        <strain evidence="2 3">DSM 5822</strain>
    </source>
</reference>
<dbReference type="RefSeq" id="WP_107866794.1">
    <property type="nucleotide sequence ID" value="NZ_QAON01000019.1"/>
</dbReference>
<dbReference type="SMART" id="SM00912">
    <property type="entry name" value="Haemagg_act"/>
    <property type="match status" value="1"/>
</dbReference>
<evidence type="ECO:0000313" key="3">
    <source>
        <dbReference type="Proteomes" id="UP000244223"/>
    </source>
</evidence>
<dbReference type="InterPro" id="IPR011050">
    <property type="entry name" value="Pectin_lyase_fold/virulence"/>
</dbReference>
<proteinExistence type="predicted"/>
<accession>A0A2T5IU23</accession>
<sequence>MVRRRSLLAKRIAPKLSLSTQGYLRLAMMQALSLPLCMLPQLSEAAPAFGSAAWFAQSQNTSAKPTAPTSTPNNALVVGGVVTPQQALKQADRSLENLRRTLNTVMQTQRLQQMAAKNLLANANVANGLTNGGLQVAAGAEADAKNPSQCVANFNCLWQNANLPTQTTVNGQTTVNIQQTAAKAILTWDSFNVGAQTTLNFDQKLGTQTDGKNDWIALNRINASSSPSQILGKIKADGSVYLINPNGIIFGQGSQVNVHSLLASSLPIYLNPQSKSLLAPNTAYVSASNKLFLERGINSVGTNTAAGNLLGINSGQTLSINDNGSVTRGQNGQADTINYQLPKDISIEQGANIRVGNLGYALIAAPNVNNEGTISTDGGQVILAAGLGVSLKNPASGSVLLNPTITGKLLDTANNNKDVTPVGTVSNTGLIQANRGDVRLQAGHIQQDGVIIATTSISRAGSINISAQDEQATDNAQARTGSVVFGANSVTTLLPDKLLSDNLYLQVLANMAGQENNLLTIINSQQTDSEKIAAINQVLAKDQQLSADMFAEKMNSLAKLLISNPKFKQDLLIKPVNLTDKLSLISDKLDETTISSPTATQVFQTGSINITGGAVTLKEKALIEAPAQKVNISAISQNDAVINSSAIKDGSQTGRVFLDKNAVIDVAGLADIQQSANTSLVTIPRLGLNELADSPLLRNSFLYGKSIIINGDISGTRNDGVSWVGTPLANLSGYVQQVKRTVDLLLQNGGTISLAGNEVLSQESSLLNLDGGYSHYLGGYLPTTRLVTETGRVVDIANADPTVNYVGIAGQFVEDHQRWNSSQVYINPIVRGDKGIYVEDYIKGGNAGTLNLYGVTTTLLSGDVSAKAVSGRYQVAGNQQAKGGTVNYGATTNAINAVLPSPTLIPVSTSFVLSNNIVSLNQLAENFNEKSVIQPSTKAISDTQNLDHWTPVDVNKLEQAGVANVNVVADTFGANRLGGEVVVNEDVDFEVQYGGKISLSGSKIKVDGKLTSHSGAINLVSTGRTFIEGTTTMPDSQTPLSRGDISIGSKAVLDTSGLWINDTGKDANQIFGSAYSNGGSVSLVTQQNAINKNGVATDTTGSINLSQGSVIDVSSGGYVANTAKVNQKNLVPIGKSGDVSLETYVPAQLPFGGDGAPPLPSDDPVSGAKLNLAGTIKALGFSGGGKLSLRTLGLQIGGSASEDAPWTMVLPENYFDNMGFGHIYLQAEYDAKIAEFTTLKPRQLSYVTDQAWRLSDLPSFSNLLDIAEQQDYLKVGQWDDSRRQAVNLSIYAGDFATWQTNQLGGLPPDYTDSGITGAFSLEKGAAIQADNQAKVTLGSMTQVNIKGSVVAHGGEVTITADTARGGYAQVPGLVVNGNAFTSDNKSIWLSADSLLDVSGTTLLDPLAFGVSGQKLTSGKVLDGGTVTITNDTGYVIAVNCQDNNSCTANNTKQAATINVSGTTASLDLANEQGQWQSQKVASNAGKIRIGAAKGLYFHGNLQGHSGDNNTEGASLAITPLVGRFNTPEEFKGAKAIHLTQHLVAMPDAAKTPTPEVDTFIEHDADDSVAPTGILHFAADSLKDSGISSLNLGVDPKLNSSQAPLPIIFSEDVKLSLSNRLNINMSMMLTGVYTPNVNIDDESTEFISQFRVFSPSTKATLGTIIDEEETVFLTGKVEYLQKEFDIQLDASYVNVSGLHFGANYPLYYTTDDFDNLSPADVEGNLLMRMTFAKDTAPIFERIIERDEGTTTTTTNLYAPTTDGSGLNYTVDSRYVEDGELVKSRDDETFVSLLPKFYKSKLTINADAMDLGGQFMIDGFANVALNSKGDMRFVTPSSYDYLRDASNITRATAVPGLLQTTAELNLNAGQLYPATGNKFIVNAMGHYENHILKEADDPEDPETTYTYSQLNDLKGNKIHIGKTANSRSSTPLSVGGSLVFNAETINQGGVIKAPQGEIVLGAISANDSEALTRLSFPATNLDGSALKVQVPVIQTKEVNLLAGSQTSVSLENLLIPYGMTADGQNLQYNGSASSAAGAATSVDNLKTAPNKMLSINGQQVNLASGASINVAGGGDLQAQEWIAGTGGSRDVLAAYNTSYATGSATQVPLYADGRPVYAIVKGVQPQLAAYDPQFMADPLIGQSVYLSGIDGLAAGTYTLLPARYATLLNAYRIVQDTALVDSLARDNTVLADGTLRVAGYFKDSISGNKSARTTSFFVQKPEVWQQYSQYQFTSLNTYFANNEATKLANLPKDAGQLVLNAQQSLSLGAKVNGQAVTGGLGADINIAAPNLLIANKQTANIEGFVRVDVDELNKLNAGRLVLGGTSTRQSNVDLLKAKATQVVVDTAGKALTANEIIVMAQSPQPTDEVPEPTVGAVTIKQNSILQAQGNSERVRATPLQVGLLADFDDNGNDIDAANGNGALLRLSSGKEVLINRINVAGIDGEGDTTTGNLNIGNNVSLVANSISLDATGNTNVAASTKFAAQSIDANGATVIFSENNSNQNGLVLSSQLLQQLSAIDKVTIRSRSSMAFNGNVNINIPKELTLSAASLVSDGGQSQINSERLTLGNDLETGLATSSDKKGQLVFNTKQFLLQGGKINLAGFDHFTVNASQGMASNGVSQLEAQSAQVTFNTPVLTALTGSQSTISTQQTLTVNSLASQATPIDAAGGKLTLKANGLTVNSQLQANSGKISLDAGTGELLLGDKAKLDVSSHRKDFYDVTRYSPAGDINLQAQGDIKVAENAQLNLAGLGDSQAGQLRIQGQGKIELLALANAKAKQSSQSGRFSLTSTSAVDLNNLVDWLNDSGFQRSVNISSKQGNLVLAANKTLNAHQIQLQAQGGTGQQDRQNGNVIIDGTLNAANGQVAKISLEGRSSVQINGQLLANNAQQAGEINLMTSGQGNGQVDANYGYRLVDANDSGKIVLAQSAVLNVASAKQQQGNINLRLPLLANQSLNLLNQGASINNQALVSIQPIASWHTTDSSTGNQHFDGIIDPAGAYGADGKKLTNTLNSNHQQFYGQTLAQFIQQVTVDVSGWGNTTGTELRKVIELVNPSTTINDGNITVLSHWNLAAQDNNQGVYRTDKGIAPILQLTAEKDIQLKASLSDGFQLANKVTLEQSGVVDPDAEPSTNPNSVDLDNALLGSQTSPTSLGLLTANLMTGDSSSFSLWAKTGDIRLEGKELVKPSSTDNRSLAIPTMLRTGVGNIDLKAGNDIAIVDTLAPAVIYSAGKVEQQNSQSTIVQSKQGLPLLVNNGLVNSSKGGNITLVAGRHIIGQEMITDDANGTVTGQAKMDMSQFWWPWLQNPCFFTEVGCGNNTSSAINLAMFNQGILSVGGDVDIAAQGNIRDLSVSLPTTWTKTNNQTQTYGGGNLDLYAGGNLLSGTYFVAKGTGNIKVDGVMSADLFDDNFNPIATLFGLQDAKLNIVVNSYAEAGGVFNPSWLFAGFDSQSYSANSAFNLQSIASSVVLGNLATTAGSSYGVNEDIESPLSQAYHFIAPAHVDLVAAFGSVNIRKNLELYPSATGQLNILADGNINLINNDVNNSYVGLIDADASVLPSIDNPIIANVKASFIKSGQNAAVDLHTALGLHRADNQPMRLYSVTGSLVNGHPERQYNGAMIIASPKFADIRAGLDIVNLSFMGQHLYASDVTNVQAGRDFYNPSLVANQSVPFVELGGLGALNIQAGRNLGPLTSANDALTQGYLLPSNPSYPAIRTIANKNNAYLPRTGADIHLAFGLSPEMQGYDETIAINPLGTVQLPTAKIQIDAFANTYLNPAVLHNPDDVNDSLGTPDYRQQLVNFVGQYQQDQLVRTQQTGQSDLLTAAQSWSLLSTEQQKQQAQQAWQLFSQLPIGQRQRLVSAVFLDILNQVGLDYNRESSRFSGQYGRGYKAIDTLFPASLGFTANSLTGKNGAQQTVKTGVFDMRGSTVQTQKGGDIAILGAGGQILVGSTSAPPQVAASQSTAGIGPSSQGILTLEKGKIGLFTDGSVLLAQSRIFSVQGGDLLIWSSNGDVNAGKGAKTSSEVPPLKYECNIDQFCLLDAKSQVSGAGIAVLPPKAGEPEGTANLIAPVGTVDAGDAGIRVSGSLNVAAFKVANADNIQVQGKSVGVPTGTTDTAALSSASSVAAAAQQSADAMAAARQQQRKDFIPSNFLFEFIGGDDE</sequence>
<dbReference type="InterPro" id="IPR012334">
    <property type="entry name" value="Pectin_lyas_fold"/>
</dbReference>
<dbReference type="PANTHER" id="PTHR12338">
    <property type="entry name" value="AUTOTRANSPORTER"/>
    <property type="match status" value="1"/>
</dbReference>
<organism evidence="2 3">
    <name type="scientific">Agitococcus lubricus</name>
    <dbReference type="NCBI Taxonomy" id="1077255"/>
    <lineage>
        <taxon>Bacteria</taxon>
        <taxon>Pseudomonadati</taxon>
        <taxon>Pseudomonadota</taxon>
        <taxon>Gammaproteobacteria</taxon>
        <taxon>Moraxellales</taxon>
        <taxon>Moraxellaceae</taxon>
        <taxon>Agitococcus</taxon>
    </lineage>
</organism>
<dbReference type="EMBL" id="QAON01000019">
    <property type="protein sequence ID" value="PTQ87380.1"/>
    <property type="molecule type" value="Genomic_DNA"/>
</dbReference>
<protein>
    <submittedName>
        <fullName evidence="2">Filamentous hemagglutinin family protein</fullName>
    </submittedName>
</protein>
<dbReference type="InterPro" id="IPR008638">
    <property type="entry name" value="FhaB/CdiA-like_TPS"/>
</dbReference>